<proteinExistence type="predicted"/>
<keyword evidence="8" id="KW-1185">Reference proteome</keyword>
<dbReference type="GO" id="GO:0016705">
    <property type="term" value="F:oxidoreductase activity, acting on paired donors, with incorporation or reduction of molecular oxygen"/>
    <property type="evidence" value="ECO:0007669"/>
    <property type="project" value="UniProtKB-ARBA"/>
</dbReference>
<dbReference type="Proteomes" id="UP000315215">
    <property type="component" value="Chromosome"/>
</dbReference>
<dbReference type="RefSeq" id="WP_143893911.1">
    <property type="nucleotide sequence ID" value="NZ_CP041666.1"/>
</dbReference>
<dbReference type="GO" id="GO:0004497">
    <property type="term" value="F:monooxygenase activity"/>
    <property type="evidence" value="ECO:0007669"/>
    <property type="project" value="UniProtKB-ARBA"/>
</dbReference>
<evidence type="ECO:0000256" key="4">
    <source>
        <dbReference type="ARBA" id="ARBA00023014"/>
    </source>
</evidence>
<dbReference type="GO" id="GO:0016020">
    <property type="term" value="C:membrane"/>
    <property type="evidence" value="ECO:0007669"/>
    <property type="project" value="InterPro"/>
</dbReference>
<dbReference type="SUPFAM" id="SSF50022">
    <property type="entry name" value="ISP domain"/>
    <property type="match status" value="1"/>
</dbReference>
<dbReference type="InterPro" id="IPR036188">
    <property type="entry name" value="FAD/NAD-bd_sf"/>
</dbReference>
<dbReference type="Gene3D" id="3.30.9.10">
    <property type="entry name" value="D-Amino Acid Oxidase, subunit A, domain 2"/>
    <property type="match status" value="1"/>
</dbReference>
<dbReference type="CDD" id="cd03477">
    <property type="entry name" value="Rieske_YhfW_C"/>
    <property type="match status" value="1"/>
</dbReference>
<dbReference type="SUPFAM" id="SSF51971">
    <property type="entry name" value="Nucleotide-binding domain"/>
    <property type="match status" value="1"/>
</dbReference>
<evidence type="ECO:0000259" key="6">
    <source>
        <dbReference type="PROSITE" id="PS51296"/>
    </source>
</evidence>
<feature type="domain" description="Rieske" evidence="6">
    <location>
        <begin position="421"/>
        <end position="506"/>
    </location>
</feature>
<protein>
    <submittedName>
        <fullName evidence="7">FAD-dependent oxidoreductase</fullName>
    </submittedName>
</protein>
<sequence length="506" mass="57055">MSKQMPQHPESYWRDSTKARTSKHLDQDVKADVGIVGGGITGITAAYLLSKQGKKVALIDAGPLFNGTTGHTTAKITAQHGIVYHTFIEQFGLDKAASYYQANKEAMDFINTTIEEEKIDCDYTEENAYIYTNSDKYVAKLEKEKQAYDQIGIHGALLDDIPLDFSVKKALKMDNQAHFHPLKYLNHLVDVIQKNGGDIYENTTAIDVEYSDHPHIITRNGHRVVCDHVIVASHFPFVDGEGFYFARMYPSRSYLMAIEPKKEFPGGMYINAEQPSRTIRYVNIDGKDALLVGGEKHKTGQGKPEIEHYQEIEKFAETHFGINNYLYRWSAQDLTTLDKIPYVGRITSDQPELLVATGYMKWGMTNGTAAAKLLTDLILGEENPYEELYDPSRFHAQPDLKKFAEINGDVAKHMLKGKLEFTGKRVEDLQEDEGQIIRIKGKRTGAYRDKQGKVHLVDTTCTHLGCEVNWNSGDRTWDCPCHGSRFSVTGEVIEGPAQKPLTKYND</sequence>
<dbReference type="GO" id="GO:0005737">
    <property type="term" value="C:cytoplasm"/>
    <property type="evidence" value="ECO:0007669"/>
    <property type="project" value="TreeGrafter"/>
</dbReference>
<dbReference type="InterPro" id="IPR036922">
    <property type="entry name" value="Rieske_2Fe-2S_sf"/>
</dbReference>
<keyword evidence="4" id="KW-0411">Iron-sulfur</keyword>
<dbReference type="Pfam" id="PF00355">
    <property type="entry name" value="Rieske"/>
    <property type="match status" value="1"/>
</dbReference>
<dbReference type="Gene3D" id="3.50.50.60">
    <property type="entry name" value="FAD/NAD(P)-binding domain"/>
    <property type="match status" value="1"/>
</dbReference>
<keyword evidence="5" id="KW-1015">Disulfide bond</keyword>
<dbReference type="EMBL" id="CP041666">
    <property type="protein sequence ID" value="QDP40387.1"/>
    <property type="molecule type" value="Genomic_DNA"/>
</dbReference>
<evidence type="ECO:0000256" key="5">
    <source>
        <dbReference type="ARBA" id="ARBA00023157"/>
    </source>
</evidence>
<dbReference type="Gene3D" id="2.102.10.10">
    <property type="entry name" value="Rieske [2Fe-2S] iron-sulphur domain"/>
    <property type="match status" value="1"/>
</dbReference>
<dbReference type="GO" id="GO:0051537">
    <property type="term" value="F:2 iron, 2 sulfur cluster binding"/>
    <property type="evidence" value="ECO:0007669"/>
    <property type="project" value="UniProtKB-KW"/>
</dbReference>
<dbReference type="PRINTS" id="PR00162">
    <property type="entry name" value="RIESKE"/>
</dbReference>
<evidence type="ECO:0000313" key="8">
    <source>
        <dbReference type="Proteomes" id="UP000315215"/>
    </source>
</evidence>
<organism evidence="7 8">
    <name type="scientific">Radiobacillus deserti</name>
    <dbReference type="NCBI Taxonomy" id="2594883"/>
    <lineage>
        <taxon>Bacteria</taxon>
        <taxon>Bacillati</taxon>
        <taxon>Bacillota</taxon>
        <taxon>Bacilli</taxon>
        <taxon>Bacillales</taxon>
        <taxon>Bacillaceae</taxon>
        <taxon>Radiobacillus</taxon>
    </lineage>
</organism>
<dbReference type="GO" id="GO:0046872">
    <property type="term" value="F:metal ion binding"/>
    <property type="evidence" value="ECO:0007669"/>
    <property type="project" value="UniProtKB-KW"/>
</dbReference>
<dbReference type="InterPro" id="IPR038010">
    <property type="entry name" value="YhfW_C"/>
</dbReference>
<dbReference type="FunFam" id="2.102.10.10:FF:000014">
    <property type="entry name" value="Oxidoreductase, FAD dependent"/>
    <property type="match status" value="1"/>
</dbReference>
<dbReference type="PANTHER" id="PTHR13847">
    <property type="entry name" value="SARCOSINE DEHYDROGENASE-RELATED"/>
    <property type="match status" value="1"/>
</dbReference>
<dbReference type="Pfam" id="PF01266">
    <property type="entry name" value="DAO"/>
    <property type="match status" value="1"/>
</dbReference>
<dbReference type="InterPro" id="IPR006076">
    <property type="entry name" value="FAD-dep_OxRdtase"/>
</dbReference>
<evidence type="ECO:0000256" key="2">
    <source>
        <dbReference type="ARBA" id="ARBA00022723"/>
    </source>
</evidence>
<evidence type="ECO:0000313" key="7">
    <source>
        <dbReference type="EMBL" id="QDP40387.1"/>
    </source>
</evidence>
<reference evidence="7 8" key="1">
    <citation type="submission" date="2019-07" db="EMBL/GenBank/DDBJ databases">
        <authorList>
            <person name="Li J."/>
        </authorList>
    </citation>
    <scope>NUCLEOTIDE SEQUENCE [LARGE SCALE GENOMIC DNA]</scope>
    <source>
        <strain evidence="7 8">TKL69</strain>
    </source>
</reference>
<accession>A0A516KG68</accession>
<keyword evidence="1" id="KW-0001">2Fe-2S</keyword>
<dbReference type="OrthoDB" id="9767869at2"/>
<dbReference type="PANTHER" id="PTHR13847:SF274">
    <property type="entry name" value="RIESKE 2FE-2S IRON-SULFUR PROTEIN YHFW-RELATED"/>
    <property type="match status" value="1"/>
</dbReference>
<gene>
    <name evidence="7" type="ORF">FN924_09470</name>
</gene>
<dbReference type="InterPro" id="IPR017941">
    <property type="entry name" value="Rieske_2Fe-2S"/>
</dbReference>
<evidence type="ECO:0000256" key="3">
    <source>
        <dbReference type="ARBA" id="ARBA00023004"/>
    </source>
</evidence>
<keyword evidence="3" id="KW-0408">Iron</keyword>
<keyword evidence="2" id="KW-0479">Metal-binding</keyword>
<dbReference type="KEGG" id="aqt:FN924_09470"/>
<evidence type="ECO:0000256" key="1">
    <source>
        <dbReference type="ARBA" id="ARBA00022714"/>
    </source>
</evidence>
<name>A0A516KG68_9BACI</name>
<dbReference type="AlphaFoldDB" id="A0A516KG68"/>
<dbReference type="InterPro" id="IPR005805">
    <property type="entry name" value="Rieske_Fe-S_prot_C"/>
</dbReference>
<dbReference type="PROSITE" id="PS51296">
    <property type="entry name" value="RIESKE"/>
    <property type="match status" value="1"/>
</dbReference>